<dbReference type="RefSeq" id="WP_238248138.1">
    <property type="nucleotide sequence ID" value="NZ_BPQX01000015.1"/>
</dbReference>
<dbReference type="InterPro" id="IPR018710">
    <property type="entry name" value="DUF2232"/>
</dbReference>
<evidence type="ECO:0000256" key="2">
    <source>
        <dbReference type="SAM" id="Phobius"/>
    </source>
</evidence>
<feature type="transmembrane region" description="Helical" evidence="2">
    <location>
        <begin position="54"/>
        <end position="87"/>
    </location>
</feature>
<keyword evidence="2" id="KW-0812">Transmembrane</keyword>
<organism evidence="3 4">
    <name type="scientific">Methylobacterium persicinum</name>
    <dbReference type="NCBI Taxonomy" id="374426"/>
    <lineage>
        <taxon>Bacteria</taxon>
        <taxon>Pseudomonadati</taxon>
        <taxon>Pseudomonadota</taxon>
        <taxon>Alphaproteobacteria</taxon>
        <taxon>Hyphomicrobiales</taxon>
        <taxon>Methylobacteriaceae</taxon>
        <taxon>Methylobacterium</taxon>
    </lineage>
</organism>
<feature type="transmembrane region" description="Helical" evidence="2">
    <location>
        <begin position="108"/>
        <end position="127"/>
    </location>
</feature>
<evidence type="ECO:0000256" key="1">
    <source>
        <dbReference type="SAM" id="MobiDB-lite"/>
    </source>
</evidence>
<dbReference type="EMBL" id="JAUSVV010000003">
    <property type="protein sequence ID" value="MDQ0442302.1"/>
    <property type="molecule type" value="Genomic_DNA"/>
</dbReference>
<name>A0ABU0HK20_9HYPH</name>
<feature type="region of interest" description="Disordered" evidence="1">
    <location>
        <begin position="147"/>
        <end position="177"/>
    </location>
</feature>
<keyword evidence="2" id="KW-0472">Membrane</keyword>
<protein>
    <recommendedName>
        <fullName evidence="5">DUF2232 domain-containing protein</fullName>
    </recommendedName>
</protein>
<feature type="transmembrane region" description="Helical" evidence="2">
    <location>
        <begin position="232"/>
        <end position="249"/>
    </location>
</feature>
<reference evidence="3 4" key="1">
    <citation type="submission" date="2023-07" db="EMBL/GenBank/DDBJ databases">
        <title>Genomic Encyclopedia of Type Strains, Phase IV (KMG-IV): sequencing the most valuable type-strain genomes for metagenomic binning, comparative biology and taxonomic classification.</title>
        <authorList>
            <person name="Goeker M."/>
        </authorList>
    </citation>
    <scope>NUCLEOTIDE SEQUENCE [LARGE SCALE GENOMIC DNA]</scope>
    <source>
        <strain evidence="3 4">DSM 19562</strain>
    </source>
</reference>
<comment type="caution">
    <text evidence="3">The sequence shown here is derived from an EMBL/GenBank/DDBJ whole genome shotgun (WGS) entry which is preliminary data.</text>
</comment>
<sequence length="329" mass="34043">MTHNLLIGVGAGLVSALLFGVLLKGSALAITLYLLAPLPILIVGLGWSHRAALAAAATGCLVLMAVIQPFMGLAFAAYIALPAWWLAYLTVLGRETASGLEWYPTGRLLGWIAATAALAFIAIAVLANPNYTAYEVQLQKLSHGLVDSRSPAPGPSPDAGPAGADKSTPDKDQSDGDVSRDELATAFAAIVPALAAHGLAMLLTFYLWAAARIVGISGRLLRPWPDLPSTKMPKACLGVLAAAAILSFAPGFAGVLGVALVGAFTAVFALQGLAAFHDRSRGRPGRGLMLFAMYVVLFVTQGVALIALTIFGLADTALDRRRPKGPAAP</sequence>
<dbReference type="Proteomes" id="UP001236369">
    <property type="component" value="Unassembled WGS sequence"/>
</dbReference>
<feature type="transmembrane region" description="Helical" evidence="2">
    <location>
        <begin position="30"/>
        <end position="48"/>
    </location>
</feature>
<proteinExistence type="predicted"/>
<evidence type="ECO:0000313" key="3">
    <source>
        <dbReference type="EMBL" id="MDQ0442302.1"/>
    </source>
</evidence>
<evidence type="ECO:0000313" key="4">
    <source>
        <dbReference type="Proteomes" id="UP001236369"/>
    </source>
</evidence>
<feature type="transmembrane region" description="Helical" evidence="2">
    <location>
        <begin position="288"/>
        <end position="314"/>
    </location>
</feature>
<dbReference type="Pfam" id="PF09991">
    <property type="entry name" value="DUF2232"/>
    <property type="match status" value="1"/>
</dbReference>
<evidence type="ECO:0008006" key="5">
    <source>
        <dbReference type="Google" id="ProtNLM"/>
    </source>
</evidence>
<keyword evidence="2" id="KW-1133">Transmembrane helix</keyword>
<feature type="transmembrane region" description="Helical" evidence="2">
    <location>
        <begin position="6"/>
        <end position="23"/>
    </location>
</feature>
<gene>
    <name evidence="3" type="ORF">QO016_001796</name>
</gene>
<feature type="transmembrane region" description="Helical" evidence="2">
    <location>
        <begin position="186"/>
        <end position="211"/>
    </location>
</feature>
<feature type="compositionally biased region" description="Basic and acidic residues" evidence="1">
    <location>
        <begin position="167"/>
        <end position="177"/>
    </location>
</feature>
<keyword evidence="4" id="KW-1185">Reference proteome</keyword>
<accession>A0ABU0HK20</accession>